<evidence type="ECO:0000259" key="3">
    <source>
        <dbReference type="Pfam" id="PF13305"/>
    </source>
</evidence>
<name>A0A9D1NBH6_9FIRM</name>
<evidence type="ECO:0000256" key="1">
    <source>
        <dbReference type="ARBA" id="ARBA00023015"/>
    </source>
</evidence>
<dbReference type="EMBL" id="DVOH01000001">
    <property type="protein sequence ID" value="HIU99490.1"/>
    <property type="molecule type" value="Genomic_DNA"/>
</dbReference>
<dbReference type="InterPro" id="IPR036271">
    <property type="entry name" value="Tet_transcr_reg_TetR-rel_C_sf"/>
</dbReference>
<dbReference type="AlphaFoldDB" id="A0A9D1NBH6"/>
<dbReference type="InterPro" id="IPR025996">
    <property type="entry name" value="MT1864/Rv1816-like_C"/>
</dbReference>
<sequence length="195" mass="22219">MPPKIRISKEEIGRQAFELVRRQGIDALTAKSLARALNCSTQPIFWWFGTMQEVTDCVIRQAKNLFAEYVRRSDADSHAFKAIGLNYIAFAKDEKELFKLLFMRRRADAADTPDIVNSEENSPFILEAVRAESGLSEDDAKRVFRELWLFSHGIATMIATATADFGDRAIRQMLSDVYRGVLLHIESTGDRSDRR</sequence>
<dbReference type="SUPFAM" id="SSF48498">
    <property type="entry name" value="Tetracyclin repressor-like, C-terminal domain"/>
    <property type="match status" value="1"/>
</dbReference>
<dbReference type="Pfam" id="PF13305">
    <property type="entry name" value="TetR_C_33"/>
    <property type="match status" value="1"/>
</dbReference>
<feature type="domain" description="HTH-type transcriptional regulator MT1864/Rv1816-like C-terminal" evidence="3">
    <location>
        <begin position="81"/>
        <end position="161"/>
    </location>
</feature>
<dbReference type="InterPro" id="IPR009057">
    <property type="entry name" value="Homeodomain-like_sf"/>
</dbReference>
<dbReference type="Gene3D" id="1.10.357.10">
    <property type="entry name" value="Tetracycline Repressor, domain 2"/>
    <property type="match status" value="1"/>
</dbReference>
<keyword evidence="1" id="KW-0805">Transcription regulation</keyword>
<protein>
    <submittedName>
        <fullName evidence="4">TetR/AcrR family transcriptional regulator</fullName>
    </submittedName>
</protein>
<proteinExistence type="predicted"/>
<evidence type="ECO:0000313" key="4">
    <source>
        <dbReference type="EMBL" id="HIU99490.1"/>
    </source>
</evidence>
<reference evidence="4" key="2">
    <citation type="journal article" date="2021" name="PeerJ">
        <title>Extensive microbial diversity within the chicken gut microbiome revealed by metagenomics and culture.</title>
        <authorList>
            <person name="Gilroy R."/>
            <person name="Ravi A."/>
            <person name="Getino M."/>
            <person name="Pursley I."/>
            <person name="Horton D.L."/>
            <person name="Alikhan N.F."/>
            <person name="Baker D."/>
            <person name="Gharbi K."/>
            <person name="Hall N."/>
            <person name="Watson M."/>
            <person name="Adriaenssens E.M."/>
            <person name="Foster-Nyarko E."/>
            <person name="Jarju S."/>
            <person name="Secka A."/>
            <person name="Antonio M."/>
            <person name="Oren A."/>
            <person name="Chaudhuri R.R."/>
            <person name="La Ragione R."/>
            <person name="Hildebrand F."/>
            <person name="Pallen M.J."/>
        </authorList>
    </citation>
    <scope>NUCLEOTIDE SEQUENCE</scope>
    <source>
        <strain evidence="4">23406</strain>
    </source>
</reference>
<dbReference type="Proteomes" id="UP000886891">
    <property type="component" value="Unassembled WGS sequence"/>
</dbReference>
<dbReference type="SUPFAM" id="SSF46689">
    <property type="entry name" value="Homeodomain-like"/>
    <property type="match status" value="1"/>
</dbReference>
<evidence type="ECO:0000256" key="2">
    <source>
        <dbReference type="ARBA" id="ARBA00023163"/>
    </source>
</evidence>
<gene>
    <name evidence="4" type="ORF">IAB14_00050</name>
</gene>
<accession>A0A9D1NBH6</accession>
<keyword evidence="2" id="KW-0804">Transcription</keyword>
<reference evidence="4" key="1">
    <citation type="submission" date="2020-10" db="EMBL/GenBank/DDBJ databases">
        <authorList>
            <person name="Gilroy R."/>
        </authorList>
    </citation>
    <scope>NUCLEOTIDE SEQUENCE</scope>
    <source>
        <strain evidence="4">23406</strain>
    </source>
</reference>
<organism evidence="4 5">
    <name type="scientific">Candidatus Stercoripulliclostridium merdipullorum</name>
    <dbReference type="NCBI Taxonomy" id="2840952"/>
    <lineage>
        <taxon>Bacteria</taxon>
        <taxon>Bacillati</taxon>
        <taxon>Bacillota</taxon>
        <taxon>Clostridia</taxon>
        <taxon>Eubacteriales</taxon>
        <taxon>Candidatus Stercoripulliclostridium</taxon>
    </lineage>
</organism>
<evidence type="ECO:0000313" key="5">
    <source>
        <dbReference type="Proteomes" id="UP000886891"/>
    </source>
</evidence>
<comment type="caution">
    <text evidence="4">The sequence shown here is derived from an EMBL/GenBank/DDBJ whole genome shotgun (WGS) entry which is preliminary data.</text>
</comment>